<organism evidence="2 3">
    <name type="scientific">Dendrobium thyrsiflorum</name>
    <name type="common">Pinecone-like raceme dendrobium</name>
    <name type="synonym">Orchid</name>
    <dbReference type="NCBI Taxonomy" id="117978"/>
    <lineage>
        <taxon>Eukaryota</taxon>
        <taxon>Viridiplantae</taxon>
        <taxon>Streptophyta</taxon>
        <taxon>Embryophyta</taxon>
        <taxon>Tracheophyta</taxon>
        <taxon>Spermatophyta</taxon>
        <taxon>Magnoliopsida</taxon>
        <taxon>Liliopsida</taxon>
        <taxon>Asparagales</taxon>
        <taxon>Orchidaceae</taxon>
        <taxon>Epidendroideae</taxon>
        <taxon>Malaxideae</taxon>
        <taxon>Dendrobiinae</taxon>
        <taxon>Dendrobium</taxon>
    </lineage>
</organism>
<sequence length="240" mass="26378">MTLKVECRSTLLIGECFYYWYCPFRVGEKLDPNLALADSIVRAMEPVSLDLRLHVGEAVELNCDNNLKANNSCVDVVVVPREMSLPHATLGEITLDLVNAIEVDASLSCAGVVAVSGDLVIEVASGDAVCSPAHLTVDFPILSPITNVLEGKAEIVDIPISVMSNADLKAHVVRSLNNFVLVQIDWLNMDESTSSPFVEESVLLVPMLMMTYTVIWLDVLLINRFLIVVEKDFKSKSKKK</sequence>
<evidence type="ECO:0000256" key="1">
    <source>
        <dbReference type="SAM" id="Phobius"/>
    </source>
</evidence>
<evidence type="ECO:0000313" key="2">
    <source>
        <dbReference type="EMBL" id="KAL0920787.1"/>
    </source>
</evidence>
<keyword evidence="1" id="KW-0472">Membrane</keyword>
<keyword evidence="1" id="KW-0812">Transmembrane</keyword>
<comment type="caution">
    <text evidence="2">The sequence shown here is derived from an EMBL/GenBank/DDBJ whole genome shotgun (WGS) entry which is preliminary data.</text>
</comment>
<evidence type="ECO:0000313" key="3">
    <source>
        <dbReference type="Proteomes" id="UP001552299"/>
    </source>
</evidence>
<dbReference type="AlphaFoldDB" id="A0ABD0VDW0"/>
<keyword evidence="3" id="KW-1185">Reference proteome</keyword>
<protein>
    <submittedName>
        <fullName evidence="2">Uncharacterized protein</fullName>
    </submittedName>
</protein>
<proteinExistence type="predicted"/>
<feature type="transmembrane region" description="Helical" evidence="1">
    <location>
        <begin position="203"/>
        <end position="229"/>
    </location>
</feature>
<name>A0ABD0VDW0_DENTH</name>
<gene>
    <name evidence="2" type="ORF">M5K25_009956</name>
</gene>
<dbReference type="Proteomes" id="UP001552299">
    <property type="component" value="Unassembled WGS sequence"/>
</dbReference>
<keyword evidence="1" id="KW-1133">Transmembrane helix</keyword>
<dbReference type="EMBL" id="JANQDX010000008">
    <property type="protein sequence ID" value="KAL0920787.1"/>
    <property type="molecule type" value="Genomic_DNA"/>
</dbReference>
<accession>A0ABD0VDW0</accession>
<reference evidence="2 3" key="1">
    <citation type="journal article" date="2024" name="Plant Biotechnol. J.">
        <title>Dendrobium thyrsiflorum genome and its molecular insights into genes involved in important horticultural traits.</title>
        <authorList>
            <person name="Chen B."/>
            <person name="Wang J.Y."/>
            <person name="Zheng P.J."/>
            <person name="Li K.L."/>
            <person name="Liang Y.M."/>
            <person name="Chen X.F."/>
            <person name="Zhang C."/>
            <person name="Zhao X."/>
            <person name="He X."/>
            <person name="Zhang G.Q."/>
            <person name="Liu Z.J."/>
            <person name="Xu Q."/>
        </authorList>
    </citation>
    <scope>NUCLEOTIDE SEQUENCE [LARGE SCALE GENOMIC DNA]</scope>
    <source>
        <strain evidence="2">GZMU011</strain>
    </source>
</reference>